<dbReference type="CDD" id="cd02795">
    <property type="entry name" value="CBM6-CBM35-CBM36_like"/>
    <property type="match status" value="1"/>
</dbReference>
<sequence>MCNFNIKAYGQTAENLNLNKVVQPPYNCYGRLADGCPNAERLGWKVGMQFYSFHKYTFFEGIDLTRALGLHYIEATIGARISPESTQSIYAGMPKEWMDRIKQKLAASGVKCESIYYWMDGSGKGFEDVVKFCKEMGWMIVTDPRRANNGGKPVSFYEEILNKYGVKMAFTNHPKAASYWNPDFTVEDTKDYGPCIGASEDIGHYMRGGFDTYEIAKRYIEIGKMYHFHMRDVSERAPHGLDVPCGAGKGRLSEIFQALNDNNVKPLMMLEYEHDFDNPMPYLIQSVNYINEVCGDIIRANEKKAQLGDTIRLNANEAHFSKDMNLQGNGAEATIHAWNKPDQTLAWTTQLKPGNYQVLIRYAQPYMGSAMTLDADGQELATLFKPTFTWYDYVTAEVGVIKIVNGGEVTFSLHGIQNGIKRDKEGKLKANEALPDVHYLALVPTSLPATSQPVNVLDFFKGVKIFNGKNFDGWEGNDGENSMAHFRIEKHAIVGGSMDKDLEHNQFIRTACKYKNFELRLKYRVKSTDDNYNGGVQFRSMPCTIPGRLFEMVGYQADIISWKRGALYDEQRRWDFLGMQLAVPEGYEASKWNDYIIRCEGPRIRIWLNGVKTTDYIEPYTDDPFEGIGAISVDGYIALQIHEGKASEIWYKDIEIEELK</sequence>
<name>A0A7J5JRH0_BACT4</name>
<dbReference type="Pfam" id="PF06439">
    <property type="entry name" value="3keto-disac_hyd"/>
    <property type="match status" value="1"/>
</dbReference>
<dbReference type="EMBL" id="WCSB01000005">
    <property type="protein sequence ID" value="KAB4453682.1"/>
    <property type="molecule type" value="Genomic_DNA"/>
</dbReference>
<gene>
    <name evidence="2" type="ORF">GAN93_07935</name>
</gene>
<feature type="domain" description="3-keto-alpha-glucoside-1,2-lyase/3-keto-2-hydroxy-glucal hydratase" evidence="1">
    <location>
        <begin position="463"/>
        <end position="657"/>
    </location>
</feature>
<dbReference type="Gene3D" id="3.20.20.150">
    <property type="entry name" value="Divalent-metal-dependent TIM barrel enzymes"/>
    <property type="match status" value="1"/>
</dbReference>
<dbReference type="Proteomes" id="UP000460317">
    <property type="component" value="Unassembled WGS sequence"/>
</dbReference>
<accession>A0A7J5JRH0</accession>
<dbReference type="GO" id="GO:0016787">
    <property type="term" value="F:hydrolase activity"/>
    <property type="evidence" value="ECO:0007669"/>
    <property type="project" value="InterPro"/>
</dbReference>
<evidence type="ECO:0000259" key="1">
    <source>
        <dbReference type="Pfam" id="PF06439"/>
    </source>
</evidence>
<protein>
    <submittedName>
        <fullName evidence="2">DUF1080 domain-containing protein</fullName>
    </submittedName>
</protein>
<dbReference type="AlphaFoldDB" id="A0A7J5JRH0"/>
<organism evidence="2 3">
    <name type="scientific">Bacteroides thetaiotaomicron</name>
    <dbReference type="NCBI Taxonomy" id="818"/>
    <lineage>
        <taxon>Bacteria</taxon>
        <taxon>Pseudomonadati</taxon>
        <taxon>Bacteroidota</taxon>
        <taxon>Bacteroidia</taxon>
        <taxon>Bacteroidales</taxon>
        <taxon>Bacteroidaceae</taxon>
        <taxon>Bacteroides</taxon>
    </lineage>
</organism>
<dbReference type="Gene3D" id="2.60.120.260">
    <property type="entry name" value="Galactose-binding domain-like"/>
    <property type="match status" value="1"/>
</dbReference>
<reference evidence="2 3" key="1">
    <citation type="journal article" date="2019" name="Nat. Med.">
        <title>A library of human gut bacterial isolates paired with longitudinal multiomics data enables mechanistic microbiome research.</title>
        <authorList>
            <person name="Poyet M."/>
            <person name="Groussin M."/>
            <person name="Gibbons S.M."/>
            <person name="Avila-Pacheco J."/>
            <person name="Jiang X."/>
            <person name="Kearney S.M."/>
            <person name="Perrotta A.R."/>
            <person name="Berdy B."/>
            <person name="Zhao S."/>
            <person name="Lieberman T.D."/>
            <person name="Swanson P.K."/>
            <person name="Smith M."/>
            <person name="Roesemann S."/>
            <person name="Alexander J.E."/>
            <person name="Rich S.A."/>
            <person name="Livny J."/>
            <person name="Vlamakis H."/>
            <person name="Clish C."/>
            <person name="Bullock K."/>
            <person name="Deik A."/>
            <person name="Scott J."/>
            <person name="Pierce K.A."/>
            <person name="Xavier R.J."/>
            <person name="Alm E.J."/>
        </authorList>
    </citation>
    <scope>NUCLEOTIDE SEQUENCE [LARGE SCALE GENOMIC DNA]</scope>
    <source>
        <strain evidence="2 3">BIOML-A165</strain>
    </source>
</reference>
<comment type="caution">
    <text evidence="2">The sequence shown here is derived from an EMBL/GenBank/DDBJ whole genome shotgun (WGS) entry which is preliminary data.</text>
</comment>
<evidence type="ECO:0000313" key="2">
    <source>
        <dbReference type="EMBL" id="KAB4453682.1"/>
    </source>
</evidence>
<proteinExistence type="predicted"/>
<dbReference type="SUPFAM" id="SSF51658">
    <property type="entry name" value="Xylose isomerase-like"/>
    <property type="match status" value="1"/>
</dbReference>
<dbReference type="Gene3D" id="2.60.120.560">
    <property type="entry name" value="Exo-inulinase, domain 1"/>
    <property type="match status" value="1"/>
</dbReference>
<dbReference type="InterPro" id="IPR010496">
    <property type="entry name" value="AL/BT2_dom"/>
</dbReference>
<dbReference type="InterPro" id="IPR036237">
    <property type="entry name" value="Xyl_isomerase-like_sf"/>
</dbReference>
<evidence type="ECO:0000313" key="3">
    <source>
        <dbReference type="Proteomes" id="UP000460317"/>
    </source>
</evidence>